<gene>
    <name evidence="16" type="ORF">MCOR_43102</name>
</gene>
<dbReference type="InterPro" id="IPR014710">
    <property type="entry name" value="RmlC-like_jellyroll"/>
</dbReference>
<dbReference type="Proteomes" id="UP000507470">
    <property type="component" value="Unassembled WGS sequence"/>
</dbReference>
<dbReference type="InterPro" id="IPR006916">
    <property type="entry name" value="POPDC1-3"/>
</dbReference>
<evidence type="ECO:0000259" key="15">
    <source>
        <dbReference type="Pfam" id="PF04831"/>
    </source>
</evidence>
<dbReference type="GO" id="GO:0030552">
    <property type="term" value="F:cAMP binding"/>
    <property type="evidence" value="ECO:0007669"/>
    <property type="project" value="TreeGrafter"/>
</dbReference>
<keyword evidence="6" id="KW-0217">Developmental protein</keyword>
<dbReference type="GO" id="GO:0016328">
    <property type="term" value="C:lateral plasma membrane"/>
    <property type="evidence" value="ECO:0007669"/>
    <property type="project" value="UniProtKB-SubCell"/>
</dbReference>
<organism evidence="16 17">
    <name type="scientific">Mytilus coruscus</name>
    <name type="common">Sea mussel</name>
    <dbReference type="NCBI Taxonomy" id="42192"/>
    <lineage>
        <taxon>Eukaryota</taxon>
        <taxon>Metazoa</taxon>
        <taxon>Spiralia</taxon>
        <taxon>Lophotrochozoa</taxon>
        <taxon>Mollusca</taxon>
        <taxon>Bivalvia</taxon>
        <taxon>Autobranchia</taxon>
        <taxon>Pteriomorphia</taxon>
        <taxon>Mytilida</taxon>
        <taxon>Mytiloidea</taxon>
        <taxon>Mytilidae</taxon>
        <taxon>Mytilinae</taxon>
        <taxon>Mytilus</taxon>
    </lineage>
</organism>
<dbReference type="GO" id="GO:0005923">
    <property type="term" value="C:bicellular tight junction"/>
    <property type="evidence" value="ECO:0007669"/>
    <property type="project" value="UniProtKB-SubCell"/>
</dbReference>
<evidence type="ECO:0000256" key="6">
    <source>
        <dbReference type="ARBA" id="ARBA00022473"/>
    </source>
</evidence>
<evidence type="ECO:0000256" key="10">
    <source>
        <dbReference type="ARBA" id="ARBA00022949"/>
    </source>
</evidence>
<evidence type="ECO:0000256" key="9">
    <source>
        <dbReference type="ARBA" id="ARBA00022889"/>
    </source>
</evidence>
<name>A0A6J8DP71_MYTCO</name>
<keyword evidence="10" id="KW-0965">Cell junction</keyword>
<evidence type="ECO:0000256" key="14">
    <source>
        <dbReference type="SAM" id="Phobius"/>
    </source>
</evidence>
<dbReference type="EMBL" id="CACVKT020007649">
    <property type="protein sequence ID" value="CAC5409869.1"/>
    <property type="molecule type" value="Genomic_DNA"/>
</dbReference>
<keyword evidence="17" id="KW-1185">Reference proteome</keyword>
<dbReference type="Gene3D" id="2.60.120.10">
    <property type="entry name" value="Jelly Rolls"/>
    <property type="match status" value="1"/>
</dbReference>
<dbReference type="PANTHER" id="PTHR12101:SF17">
    <property type="entry name" value="BLOOD VESSEL EPICARDIAL SUBSTANCE"/>
    <property type="match status" value="1"/>
</dbReference>
<dbReference type="GO" id="GO:0042391">
    <property type="term" value="P:regulation of membrane potential"/>
    <property type="evidence" value="ECO:0007669"/>
    <property type="project" value="TreeGrafter"/>
</dbReference>
<evidence type="ECO:0000256" key="5">
    <source>
        <dbReference type="ARBA" id="ARBA00022427"/>
    </source>
</evidence>
<evidence type="ECO:0000256" key="13">
    <source>
        <dbReference type="ARBA" id="ARBA00023180"/>
    </source>
</evidence>
<evidence type="ECO:0000256" key="3">
    <source>
        <dbReference type="ARBA" id="ARBA00004435"/>
    </source>
</evidence>
<reference evidence="16 17" key="1">
    <citation type="submission" date="2020-06" db="EMBL/GenBank/DDBJ databases">
        <authorList>
            <person name="Li R."/>
            <person name="Bekaert M."/>
        </authorList>
    </citation>
    <scope>NUCLEOTIDE SEQUENCE [LARGE SCALE GENOMIC DNA]</scope>
    <source>
        <strain evidence="17">wild</strain>
    </source>
</reference>
<feature type="domain" description="POPDC1-3" evidence="15">
    <location>
        <begin position="79"/>
        <end position="313"/>
    </location>
</feature>
<dbReference type="GO" id="GO:0051146">
    <property type="term" value="P:striated muscle cell differentiation"/>
    <property type="evidence" value="ECO:0007669"/>
    <property type="project" value="TreeGrafter"/>
</dbReference>
<dbReference type="AlphaFoldDB" id="A0A6J8DP71"/>
<evidence type="ECO:0000256" key="8">
    <source>
        <dbReference type="ARBA" id="ARBA00022692"/>
    </source>
</evidence>
<accession>A0A6J8DP71</accession>
<dbReference type="GO" id="GO:0042383">
    <property type="term" value="C:sarcolemma"/>
    <property type="evidence" value="ECO:0007669"/>
    <property type="project" value="TreeGrafter"/>
</dbReference>
<dbReference type="SUPFAM" id="SSF51206">
    <property type="entry name" value="cAMP-binding domain-like"/>
    <property type="match status" value="1"/>
</dbReference>
<feature type="transmembrane region" description="Helical" evidence="14">
    <location>
        <begin position="106"/>
        <end position="127"/>
    </location>
</feature>
<keyword evidence="11 14" id="KW-1133">Transmembrane helix</keyword>
<evidence type="ECO:0000256" key="7">
    <source>
        <dbReference type="ARBA" id="ARBA00022475"/>
    </source>
</evidence>
<dbReference type="InterPro" id="IPR055272">
    <property type="entry name" value="POPDC1-3_dom"/>
</dbReference>
<dbReference type="GO" id="GO:0007507">
    <property type="term" value="P:heart development"/>
    <property type="evidence" value="ECO:0007669"/>
    <property type="project" value="TreeGrafter"/>
</dbReference>
<dbReference type="OrthoDB" id="425611at2759"/>
<protein>
    <submittedName>
        <fullName evidence="16">BVES</fullName>
    </submittedName>
</protein>
<evidence type="ECO:0000256" key="1">
    <source>
        <dbReference type="ARBA" id="ARBA00004124"/>
    </source>
</evidence>
<keyword evidence="9" id="KW-0130">Cell adhesion</keyword>
<keyword evidence="5" id="KW-0796">Tight junction</keyword>
<comment type="similarity">
    <text evidence="4">Belongs to the popeye family.</text>
</comment>
<dbReference type="InterPro" id="IPR018490">
    <property type="entry name" value="cNMP-bd_dom_sf"/>
</dbReference>
<proteinExistence type="inferred from homology"/>
<dbReference type="PANTHER" id="PTHR12101">
    <property type="entry name" value="POPEYE DOMAIN CONTAINING PROTEIN"/>
    <property type="match status" value="1"/>
</dbReference>
<evidence type="ECO:0000256" key="11">
    <source>
        <dbReference type="ARBA" id="ARBA00022989"/>
    </source>
</evidence>
<sequence length="387" mass="44188">MAKNFTSAENVTGHQPEDLSTIPTRLKRQMQIHNTTISQQQNFQYNGSYNMNNNSLNCTNLSVGGTDVGIFSCSDWQDAQHALFQLANFCLIISFLTPSSFKHHAFFLRLVISFGYLFFGLWAGVFVCMPDVLAWNVGFLLVNFAHVMYLGYQMCPTRLGHFTKELYQKMFKPLNVDRKRFKALTHIGDTYLLTKGTYYATEGRTKCGNKLSILLKGRLKVMYQNMFLHSIEPNQFIDSPEYDMFGNCETEETYQFAVVITEQVSIVASEDSFLLTMSVIKLKTYLDTDPFISNVFYNVVGKDVSNKLYQIQELLLNNPDYMQALPSRQSSMVNLRSALVKQNSSVALPVYKLNCFGVDLKGWNINHHSSAEETVTHYPVETFESEV</sequence>
<evidence type="ECO:0000256" key="2">
    <source>
        <dbReference type="ARBA" id="ARBA00004141"/>
    </source>
</evidence>
<keyword evidence="7" id="KW-1003">Cell membrane</keyword>
<keyword evidence="12 14" id="KW-0472">Membrane</keyword>
<evidence type="ECO:0000256" key="4">
    <source>
        <dbReference type="ARBA" id="ARBA00007146"/>
    </source>
</evidence>
<dbReference type="GO" id="GO:0007155">
    <property type="term" value="P:cell adhesion"/>
    <property type="evidence" value="ECO:0007669"/>
    <property type="project" value="UniProtKB-KW"/>
</dbReference>
<dbReference type="Pfam" id="PF04831">
    <property type="entry name" value="POPDC1-3"/>
    <property type="match status" value="1"/>
</dbReference>
<evidence type="ECO:0000313" key="16">
    <source>
        <dbReference type="EMBL" id="CAC5409869.1"/>
    </source>
</evidence>
<feature type="transmembrane region" description="Helical" evidence="14">
    <location>
        <begin position="133"/>
        <end position="152"/>
    </location>
</feature>
<evidence type="ECO:0000256" key="12">
    <source>
        <dbReference type="ARBA" id="ARBA00023136"/>
    </source>
</evidence>
<comment type="subcellular location">
    <subcellularLocation>
        <location evidence="3">Cell junction</location>
        <location evidence="3">Tight junction</location>
    </subcellularLocation>
    <subcellularLocation>
        <location evidence="1">Lateral cell membrane</location>
    </subcellularLocation>
    <subcellularLocation>
        <location evidence="2">Membrane</location>
        <topology evidence="2">Multi-pass membrane protein</topology>
    </subcellularLocation>
</comment>
<evidence type="ECO:0000313" key="17">
    <source>
        <dbReference type="Proteomes" id="UP000507470"/>
    </source>
</evidence>
<keyword evidence="13" id="KW-0325">Glycoprotein</keyword>
<keyword evidence="8 14" id="KW-0812">Transmembrane</keyword>